<dbReference type="Pfam" id="PF04082">
    <property type="entry name" value="Fungal_trans"/>
    <property type="match status" value="1"/>
</dbReference>
<evidence type="ECO:0000256" key="4">
    <source>
        <dbReference type="ARBA" id="ARBA00023125"/>
    </source>
</evidence>
<evidence type="ECO:0000256" key="2">
    <source>
        <dbReference type="ARBA" id="ARBA00022723"/>
    </source>
</evidence>
<evidence type="ECO:0000256" key="3">
    <source>
        <dbReference type="ARBA" id="ARBA00023015"/>
    </source>
</evidence>
<evidence type="ECO:0000313" key="9">
    <source>
        <dbReference type="EMBL" id="KAJ5344669.1"/>
    </source>
</evidence>
<comment type="subcellular location">
    <subcellularLocation>
        <location evidence="1">Nucleus</location>
    </subcellularLocation>
</comment>
<accession>A0A9W9QTL0</accession>
<dbReference type="GO" id="GO:0045944">
    <property type="term" value="P:positive regulation of transcription by RNA polymerase II"/>
    <property type="evidence" value="ECO:0007669"/>
    <property type="project" value="TreeGrafter"/>
</dbReference>
<dbReference type="GO" id="GO:0006351">
    <property type="term" value="P:DNA-templated transcription"/>
    <property type="evidence" value="ECO:0007669"/>
    <property type="project" value="InterPro"/>
</dbReference>
<evidence type="ECO:0000256" key="6">
    <source>
        <dbReference type="ARBA" id="ARBA00023242"/>
    </source>
</evidence>
<sequence length="749" mass="83515">MAQDARKVRKVTRACDACKSKKKACTGTFPCGPCTRRRLSCTYDAAYNRGVAASPLLSSYQKETSSPLSPNLNAQKSADSSRSRRFGSAESPLGSWSQPGGSYRSPAGASEQTTPALPSDASHQMAPANLEPQYWGPTSAHSFLGQVVRDLPATPSKAVAHQSDQGTPSTVPIFSFGDRLNPCVQLTDFQWPTRPIADSLVRRYFDFAAPTYRILHHPTVECLIEKLYEHESTPIESTCDRASKAVILLIFSTATMYQPDSEGHIGAADEDGWQKSELYYAQADSLLSNETGAPSLSSVQARFLVVLYLLSSSRAHKAWFTFGTTVQLMMVLGFHSKRSRIGSEGDDLIRKECQRRVLWCSYTLDKYLSIMLGRPRLWQDEDLDESLPTRINDQDLTRHKMNPSKCDCLMDAPVFHTVLARILTQAAREPYVVTGISSKDQIDTIRVFCGRVAEWQAELPPFLSGIIQPGSLIPGLRRQLTVLQLARYHALIFITRPLLLRNYSQIWPECEPAYQYYLSTCLTAARDAIELILAFVQEKQLFPSFWYSQYIAFNALSIIYLYLIQVQRGRISPANLRFIHNQDGPFDMQLDQSTLYRLCETAQAHLADATIRNAPAWRYSAILQGLRRELSKSNDLASGSNSDHAEDRGNCQVAAISPHALSSGPHENFGPTPAHSNDTMPPSRISRSNVQPEGNFPRQDALSESFFLDPHTEVLFDTLGTDALIPDFWSQFDSLPAGELHVSDAFAYL</sequence>
<dbReference type="InterPro" id="IPR001138">
    <property type="entry name" value="Zn2Cys6_DnaBD"/>
</dbReference>
<evidence type="ECO:0000313" key="10">
    <source>
        <dbReference type="Proteomes" id="UP001147695"/>
    </source>
</evidence>
<dbReference type="GO" id="GO:0043565">
    <property type="term" value="F:sequence-specific DNA binding"/>
    <property type="evidence" value="ECO:0007669"/>
    <property type="project" value="TreeGrafter"/>
</dbReference>
<gene>
    <name evidence="9" type="ORF">N7452_002673</name>
</gene>
<dbReference type="Pfam" id="PF00172">
    <property type="entry name" value="Zn_clus"/>
    <property type="match status" value="1"/>
</dbReference>
<dbReference type="EMBL" id="JAPZBQ010000002">
    <property type="protein sequence ID" value="KAJ5344669.1"/>
    <property type="molecule type" value="Genomic_DNA"/>
</dbReference>
<dbReference type="InterPro" id="IPR051711">
    <property type="entry name" value="Stress_Response_Reg"/>
</dbReference>
<comment type="caution">
    <text evidence="9">The sequence shown here is derived from an EMBL/GenBank/DDBJ whole genome shotgun (WGS) entry which is preliminary data.</text>
</comment>
<dbReference type="InterPro" id="IPR036864">
    <property type="entry name" value="Zn2-C6_fun-type_DNA-bd_sf"/>
</dbReference>
<dbReference type="GO" id="GO:0008270">
    <property type="term" value="F:zinc ion binding"/>
    <property type="evidence" value="ECO:0007669"/>
    <property type="project" value="InterPro"/>
</dbReference>
<dbReference type="AlphaFoldDB" id="A0A9W9QTL0"/>
<evidence type="ECO:0000256" key="1">
    <source>
        <dbReference type="ARBA" id="ARBA00004123"/>
    </source>
</evidence>
<dbReference type="PROSITE" id="PS50048">
    <property type="entry name" value="ZN2_CY6_FUNGAL_2"/>
    <property type="match status" value="1"/>
</dbReference>
<feature type="region of interest" description="Disordered" evidence="7">
    <location>
        <begin position="61"/>
        <end position="123"/>
    </location>
</feature>
<evidence type="ECO:0000256" key="5">
    <source>
        <dbReference type="ARBA" id="ARBA00023163"/>
    </source>
</evidence>
<evidence type="ECO:0000256" key="7">
    <source>
        <dbReference type="SAM" id="MobiDB-lite"/>
    </source>
</evidence>
<dbReference type="SUPFAM" id="SSF57701">
    <property type="entry name" value="Zn2/Cys6 DNA-binding domain"/>
    <property type="match status" value="1"/>
</dbReference>
<dbReference type="PROSITE" id="PS00463">
    <property type="entry name" value="ZN2_CY6_FUNGAL_1"/>
    <property type="match status" value="1"/>
</dbReference>
<feature type="domain" description="Zn(2)-C6 fungal-type" evidence="8">
    <location>
        <begin position="14"/>
        <end position="43"/>
    </location>
</feature>
<feature type="compositionally biased region" description="Polar residues" evidence="7">
    <location>
        <begin position="674"/>
        <end position="692"/>
    </location>
</feature>
<reference evidence="9" key="1">
    <citation type="submission" date="2022-12" db="EMBL/GenBank/DDBJ databases">
        <authorList>
            <person name="Petersen C."/>
        </authorList>
    </citation>
    <scope>NUCLEOTIDE SEQUENCE</scope>
    <source>
        <strain evidence="9">IBT 35673</strain>
    </source>
</reference>
<keyword evidence="3" id="KW-0805">Transcription regulation</keyword>
<dbReference type="GO" id="GO:0005634">
    <property type="term" value="C:nucleus"/>
    <property type="evidence" value="ECO:0007669"/>
    <property type="project" value="UniProtKB-SubCell"/>
</dbReference>
<organism evidence="9 10">
    <name type="scientific">Penicillium brevicompactum</name>
    <dbReference type="NCBI Taxonomy" id="5074"/>
    <lineage>
        <taxon>Eukaryota</taxon>
        <taxon>Fungi</taxon>
        <taxon>Dikarya</taxon>
        <taxon>Ascomycota</taxon>
        <taxon>Pezizomycotina</taxon>
        <taxon>Eurotiomycetes</taxon>
        <taxon>Eurotiomycetidae</taxon>
        <taxon>Eurotiales</taxon>
        <taxon>Aspergillaceae</taxon>
        <taxon>Penicillium</taxon>
    </lineage>
</organism>
<feature type="region of interest" description="Disordered" evidence="7">
    <location>
        <begin position="662"/>
        <end position="696"/>
    </location>
</feature>
<dbReference type="GO" id="GO:0000981">
    <property type="term" value="F:DNA-binding transcription factor activity, RNA polymerase II-specific"/>
    <property type="evidence" value="ECO:0007669"/>
    <property type="project" value="InterPro"/>
</dbReference>
<keyword evidence="5" id="KW-0804">Transcription</keyword>
<dbReference type="Proteomes" id="UP001147695">
    <property type="component" value="Unassembled WGS sequence"/>
</dbReference>
<dbReference type="CDD" id="cd12148">
    <property type="entry name" value="fungal_TF_MHR"/>
    <property type="match status" value="1"/>
</dbReference>
<dbReference type="SMART" id="SM00906">
    <property type="entry name" value="Fungal_trans"/>
    <property type="match status" value="1"/>
</dbReference>
<name>A0A9W9QTL0_PENBR</name>
<keyword evidence="2" id="KW-0479">Metal-binding</keyword>
<dbReference type="CDD" id="cd00067">
    <property type="entry name" value="GAL4"/>
    <property type="match status" value="1"/>
</dbReference>
<dbReference type="PANTHER" id="PTHR47540:SF3">
    <property type="entry name" value="ZN(II)2CYS6 TRANSCRIPTION FACTOR (EUROFUNG)"/>
    <property type="match status" value="1"/>
</dbReference>
<dbReference type="SMART" id="SM00066">
    <property type="entry name" value="GAL4"/>
    <property type="match status" value="1"/>
</dbReference>
<proteinExistence type="predicted"/>
<keyword evidence="6" id="KW-0539">Nucleus</keyword>
<keyword evidence="4" id="KW-0238">DNA-binding</keyword>
<reference evidence="9" key="2">
    <citation type="journal article" date="2023" name="IMA Fungus">
        <title>Comparative genomic study of the Penicillium genus elucidates a diverse pangenome and 15 lateral gene transfer events.</title>
        <authorList>
            <person name="Petersen C."/>
            <person name="Sorensen T."/>
            <person name="Nielsen M.R."/>
            <person name="Sondergaard T.E."/>
            <person name="Sorensen J.L."/>
            <person name="Fitzpatrick D.A."/>
            <person name="Frisvad J.C."/>
            <person name="Nielsen K.L."/>
        </authorList>
    </citation>
    <scope>NUCLEOTIDE SEQUENCE</scope>
    <source>
        <strain evidence="9">IBT 35673</strain>
    </source>
</reference>
<evidence type="ECO:0000259" key="8">
    <source>
        <dbReference type="PROSITE" id="PS50048"/>
    </source>
</evidence>
<dbReference type="PANTHER" id="PTHR47540">
    <property type="entry name" value="THIAMINE REPRESSIBLE GENES REGULATORY PROTEIN THI5"/>
    <property type="match status" value="1"/>
</dbReference>
<feature type="compositionally biased region" description="Polar residues" evidence="7">
    <location>
        <begin position="61"/>
        <end position="80"/>
    </location>
</feature>
<dbReference type="InterPro" id="IPR007219">
    <property type="entry name" value="XnlR_reg_dom"/>
</dbReference>
<protein>
    <recommendedName>
        <fullName evidence="8">Zn(2)-C6 fungal-type domain-containing protein</fullName>
    </recommendedName>
</protein>
<dbReference type="Gene3D" id="4.10.240.10">
    <property type="entry name" value="Zn(2)-C6 fungal-type DNA-binding domain"/>
    <property type="match status" value="1"/>
</dbReference>